<feature type="compositionally biased region" description="Low complexity" evidence="5">
    <location>
        <begin position="596"/>
        <end position="607"/>
    </location>
</feature>
<evidence type="ECO:0000313" key="8">
    <source>
        <dbReference type="Proteomes" id="UP000053263"/>
    </source>
</evidence>
<dbReference type="PANTHER" id="PTHR23507">
    <property type="entry name" value="ZGC:174356"/>
    <property type="match status" value="1"/>
</dbReference>
<feature type="region of interest" description="Disordered" evidence="5">
    <location>
        <begin position="18"/>
        <end position="43"/>
    </location>
</feature>
<proteinExistence type="predicted"/>
<evidence type="ECO:0000256" key="1">
    <source>
        <dbReference type="ARBA" id="ARBA00004141"/>
    </source>
</evidence>
<accession>A0A0C9T6Q6</accession>
<feature type="transmembrane region" description="Helical" evidence="6">
    <location>
        <begin position="543"/>
        <end position="562"/>
    </location>
</feature>
<keyword evidence="4 6" id="KW-0472">Membrane</keyword>
<feature type="region of interest" description="Disordered" evidence="5">
    <location>
        <begin position="582"/>
        <end position="625"/>
    </location>
</feature>
<dbReference type="InterPro" id="IPR011701">
    <property type="entry name" value="MFS"/>
</dbReference>
<feature type="transmembrane region" description="Helical" evidence="6">
    <location>
        <begin position="269"/>
        <end position="291"/>
    </location>
</feature>
<evidence type="ECO:0000256" key="2">
    <source>
        <dbReference type="ARBA" id="ARBA00022692"/>
    </source>
</evidence>
<feature type="transmembrane region" description="Helical" evidence="6">
    <location>
        <begin position="209"/>
        <end position="228"/>
    </location>
</feature>
<dbReference type="GO" id="GO:0016020">
    <property type="term" value="C:membrane"/>
    <property type="evidence" value="ECO:0007669"/>
    <property type="project" value="UniProtKB-SubCell"/>
</dbReference>
<evidence type="ECO:0000256" key="4">
    <source>
        <dbReference type="ARBA" id="ARBA00023136"/>
    </source>
</evidence>
<dbReference type="Gene3D" id="1.20.1250.20">
    <property type="entry name" value="MFS general substrate transporter like domains"/>
    <property type="match status" value="1"/>
</dbReference>
<name>A0A0C9T6Q6_PLICR</name>
<dbReference type="EMBL" id="KN832568">
    <property type="protein sequence ID" value="KII85019.1"/>
    <property type="molecule type" value="Genomic_DNA"/>
</dbReference>
<gene>
    <name evidence="7" type="ORF">PLICRDRAFT_178783</name>
</gene>
<feature type="transmembrane region" description="Helical" evidence="6">
    <location>
        <begin position="465"/>
        <end position="492"/>
    </location>
</feature>
<dbReference type="PANTHER" id="PTHR23507:SF1">
    <property type="entry name" value="FI18259P1-RELATED"/>
    <property type="match status" value="1"/>
</dbReference>
<sequence length="625" mass="66045">MSASASSSIIIGPDPIISAALSPSRDRPEDEHQPLLGDGRPPRKPFHRARPLWLVPFVIVASLTRGMTLAPRVEVYTQLSCSALHGHWNHTSATPTDILSYGLPAPAILKVPAPDPNDPRSVPSTLCVSDPAVQARAARLQTLMTTTMGGLSALTTGWWGRFGARHGRTRVLAIATLGWFLTDLIFILVSTPHSIFAGHGHKLLLLSPVLEGLLGGWSTLQSATAAYVSDCTSDGSRSHIFSRFTGAFYIGLAVGPMIGAALIRQHETVTSVFWAAIAFSCTNLVLAAVILPESLHPDTRATHKELARTKPVVNPLRVLLPAKGDWSLTMLSLALFGFYLSVGVYQLKYLFAGHMYGWGAETLSYYISWVGALRAGYLLLGLPLIISAFKPKAKPSNVVPAVGAGKKDKPKPKQLLREIVFDLRLTRFQLFIDILCNVLVAISPSPNSSHSFTSSSSFGASHAQALFVAASSLSSFGAGVVPTIQSLALCLLQARAAKTGDTVVEAGSLFGALAVVQAVGSMILGPVLFGLVYSVTVAQLPQAIFILAGSLLFVSLILVWLVRPPAVPRVRIRRDGDVERGRSRVSKDLSRGTGYGAISSSASFGSGSSSGGGLDGASASGSGSV</sequence>
<keyword evidence="8" id="KW-1185">Reference proteome</keyword>
<evidence type="ECO:0008006" key="9">
    <source>
        <dbReference type="Google" id="ProtNLM"/>
    </source>
</evidence>
<evidence type="ECO:0000313" key="7">
    <source>
        <dbReference type="EMBL" id="KII85019.1"/>
    </source>
</evidence>
<dbReference type="Proteomes" id="UP000053263">
    <property type="component" value="Unassembled WGS sequence"/>
</dbReference>
<feature type="transmembrane region" description="Helical" evidence="6">
    <location>
        <begin position="171"/>
        <end position="189"/>
    </location>
</feature>
<dbReference type="Pfam" id="PF07690">
    <property type="entry name" value="MFS_1"/>
    <property type="match status" value="1"/>
</dbReference>
<dbReference type="AlphaFoldDB" id="A0A0C9T6Q6"/>
<evidence type="ECO:0000256" key="3">
    <source>
        <dbReference type="ARBA" id="ARBA00022989"/>
    </source>
</evidence>
<evidence type="ECO:0000256" key="5">
    <source>
        <dbReference type="SAM" id="MobiDB-lite"/>
    </source>
</evidence>
<dbReference type="GO" id="GO:0022857">
    <property type="term" value="F:transmembrane transporter activity"/>
    <property type="evidence" value="ECO:0007669"/>
    <property type="project" value="InterPro"/>
</dbReference>
<keyword evidence="3 6" id="KW-1133">Transmembrane helix</keyword>
<evidence type="ECO:0000256" key="6">
    <source>
        <dbReference type="SAM" id="Phobius"/>
    </source>
</evidence>
<feature type="compositionally biased region" description="Low complexity" evidence="5">
    <location>
        <begin position="616"/>
        <end position="625"/>
    </location>
</feature>
<dbReference type="SUPFAM" id="SSF103473">
    <property type="entry name" value="MFS general substrate transporter"/>
    <property type="match status" value="1"/>
</dbReference>
<dbReference type="OrthoDB" id="3026777at2759"/>
<comment type="subcellular location">
    <subcellularLocation>
        <location evidence="1">Membrane</location>
        <topology evidence="1">Multi-pass membrane protein</topology>
    </subcellularLocation>
</comment>
<dbReference type="HOGENOM" id="CLU_017517_1_0_1"/>
<reference evidence="7 8" key="1">
    <citation type="submission" date="2014-06" db="EMBL/GenBank/DDBJ databases">
        <title>Evolutionary Origins and Diversification of the Mycorrhizal Mutualists.</title>
        <authorList>
            <consortium name="DOE Joint Genome Institute"/>
            <consortium name="Mycorrhizal Genomics Consortium"/>
            <person name="Kohler A."/>
            <person name="Kuo A."/>
            <person name="Nagy L.G."/>
            <person name="Floudas D."/>
            <person name="Copeland A."/>
            <person name="Barry K.W."/>
            <person name="Cichocki N."/>
            <person name="Veneault-Fourrey C."/>
            <person name="LaButti K."/>
            <person name="Lindquist E.A."/>
            <person name="Lipzen A."/>
            <person name="Lundell T."/>
            <person name="Morin E."/>
            <person name="Murat C."/>
            <person name="Riley R."/>
            <person name="Ohm R."/>
            <person name="Sun H."/>
            <person name="Tunlid A."/>
            <person name="Henrissat B."/>
            <person name="Grigoriev I.V."/>
            <person name="Hibbett D.S."/>
            <person name="Martin F."/>
        </authorList>
    </citation>
    <scope>NUCLEOTIDE SEQUENCE [LARGE SCALE GENOMIC DNA]</scope>
    <source>
        <strain evidence="7 8">FD-325 SS-3</strain>
    </source>
</reference>
<keyword evidence="2 6" id="KW-0812">Transmembrane</keyword>
<feature type="transmembrane region" description="Helical" evidence="6">
    <location>
        <begin position="240"/>
        <end position="263"/>
    </location>
</feature>
<organism evidence="7 8">
    <name type="scientific">Plicaturopsis crispa FD-325 SS-3</name>
    <dbReference type="NCBI Taxonomy" id="944288"/>
    <lineage>
        <taxon>Eukaryota</taxon>
        <taxon>Fungi</taxon>
        <taxon>Dikarya</taxon>
        <taxon>Basidiomycota</taxon>
        <taxon>Agaricomycotina</taxon>
        <taxon>Agaricomycetes</taxon>
        <taxon>Agaricomycetidae</taxon>
        <taxon>Amylocorticiales</taxon>
        <taxon>Amylocorticiaceae</taxon>
        <taxon>Plicatura</taxon>
        <taxon>Plicaturopsis crispa</taxon>
    </lineage>
</organism>
<feature type="transmembrane region" description="Helical" evidence="6">
    <location>
        <begin position="365"/>
        <end position="386"/>
    </location>
</feature>
<feature type="compositionally biased region" description="Basic and acidic residues" evidence="5">
    <location>
        <begin position="24"/>
        <end position="33"/>
    </location>
</feature>
<feature type="transmembrane region" description="Helical" evidence="6">
    <location>
        <begin position="504"/>
        <end position="531"/>
    </location>
</feature>
<protein>
    <recommendedName>
        <fullName evidence="9">MFS general substrate transporter</fullName>
    </recommendedName>
</protein>
<dbReference type="InterPro" id="IPR036259">
    <property type="entry name" value="MFS_trans_sf"/>
</dbReference>
<feature type="transmembrane region" description="Helical" evidence="6">
    <location>
        <begin position="326"/>
        <end position="345"/>
    </location>
</feature>